<feature type="compositionally biased region" description="Polar residues" evidence="3">
    <location>
        <begin position="1"/>
        <end position="12"/>
    </location>
</feature>
<evidence type="ECO:0000256" key="3">
    <source>
        <dbReference type="SAM" id="MobiDB-lite"/>
    </source>
</evidence>
<keyword evidence="1 2" id="KW-0597">Phosphoprotein</keyword>
<feature type="domain" description="Response regulatory" evidence="4">
    <location>
        <begin position="18"/>
        <end position="132"/>
    </location>
</feature>
<keyword evidence="6" id="KW-1185">Reference proteome</keyword>
<feature type="modified residue" description="4-aspartylphosphate" evidence="2">
    <location>
        <position position="67"/>
    </location>
</feature>
<dbReference type="Proteomes" id="UP000069205">
    <property type="component" value="Chromosome"/>
</dbReference>
<dbReference type="PATRIC" id="fig|42253.5.peg.2926"/>
<gene>
    <name evidence="5" type="ORF">NITMOv2_2961</name>
</gene>
<dbReference type="RefSeq" id="WP_053380388.1">
    <property type="nucleotide sequence ID" value="NZ_CP011801.1"/>
</dbReference>
<dbReference type="SMART" id="SM00448">
    <property type="entry name" value="REC"/>
    <property type="match status" value="1"/>
</dbReference>
<sequence length="140" mass="15022">MKGSGQMASGSTGRPPRRLLLVDDDPNDRGNLKGLLAGSPWDVLEASSGREALAILYCQPVNLVLLDAALEGTECAEMLDAVRQRIRGLPVVVMSAAMTPELRRTWRRRGAMECLAKPVDSRTLSALLFACVPPSGFADS</sequence>
<evidence type="ECO:0000256" key="1">
    <source>
        <dbReference type="ARBA" id="ARBA00022553"/>
    </source>
</evidence>
<name>A0A0K2GEI5_NITMO</name>
<dbReference type="InterPro" id="IPR011006">
    <property type="entry name" value="CheY-like_superfamily"/>
</dbReference>
<dbReference type="EMBL" id="CP011801">
    <property type="protein sequence ID" value="ALA59366.1"/>
    <property type="molecule type" value="Genomic_DNA"/>
</dbReference>
<feature type="region of interest" description="Disordered" evidence="3">
    <location>
        <begin position="1"/>
        <end position="24"/>
    </location>
</feature>
<dbReference type="AlphaFoldDB" id="A0A0K2GEI5"/>
<dbReference type="InterPro" id="IPR001789">
    <property type="entry name" value="Sig_transdc_resp-reg_receiver"/>
</dbReference>
<protein>
    <recommendedName>
        <fullName evidence="4">Response regulatory domain-containing protein</fullName>
    </recommendedName>
</protein>
<dbReference type="PANTHER" id="PTHR44591">
    <property type="entry name" value="STRESS RESPONSE REGULATOR PROTEIN 1"/>
    <property type="match status" value="1"/>
</dbReference>
<dbReference type="GO" id="GO:0000160">
    <property type="term" value="P:phosphorelay signal transduction system"/>
    <property type="evidence" value="ECO:0007669"/>
    <property type="project" value="InterPro"/>
</dbReference>
<dbReference type="PANTHER" id="PTHR44591:SF3">
    <property type="entry name" value="RESPONSE REGULATORY DOMAIN-CONTAINING PROTEIN"/>
    <property type="match status" value="1"/>
</dbReference>
<dbReference type="Pfam" id="PF00072">
    <property type="entry name" value="Response_reg"/>
    <property type="match status" value="1"/>
</dbReference>
<dbReference type="CDD" id="cd00156">
    <property type="entry name" value="REC"/>
    <property type="match status" value="1"/>
</dbReference>
<evidence type="ECO:0000259" key="4">
    <source>
        <dbReference type="PROSITE" id="PS50110"/>
    </source>
</evidence>
<organism evidence="5 6">
    <name type="scientific">Nitrospira moscoviensis</name>
    <dbReference type="NCBI Taxonomy" id="42253"/>
    <lineage>
        <taxon>Bacteria</taxon>
        <taxon>Pseudomonadati</taxon>
        <taxon>Nitrospirota</taxon>
        <taxon>Nitrospiria</taxon>
        <taxon>Nitrospirales</taxon>
        <taxon>Nitrospiraceae</taxon>
        <taxon>Nitrospira</taxon>
    </lineage>
</organism>
<dbReference type="KEGG" id="nmv:NITMOv2_2961"/>
<dbReference type="SUPFAM" id="SSF52172">
    <property type="entry name" value="CheY-like"/>
    <property type="match status" value="1"/>
</dbReference>
<reference evidence="5 6" key="1">
    <citation type="journal article" date="2015" name="Proc. Natl. Acad. Sci. U.S.A.">
        <title>Expanded metabolic versatility of ubiquitous nitrite-oxidizing bacteria from the genus Nitrospira.</title>
        <authorList>
            <person name="Koch H."/>
            <person name="Lucker S."/>
            <person name="Albertsen M."/>
            <person name="Kitzinger K."/>
            <person name="Herbold C."/>
            <person name="Spieck E."/>
            <person name="Nielsen P.H."/>
            <person name="Wagner M."/>
            <person name="Daims H."/>
        </authorList>
    </citation>
    <scope>NUCLEOTIDE SEQUENCE [LARGE SCALE GENOMIC DNA]</scope>
    <source>
        <strain evidence="5 6">NSP M-1</strain>
    </source>
</reference>
<evidence type="ECO:0000313" key="6">
    <source>
        <dbReference type="Proteomes" id="UP000069205"/>
    </source>
</evidence>
<dbReference type="Gene3D" id="3.40.50.2300">
    <property type="match status" value="1"/>
</dbReference>
<evidence type="ECO:0000256" key="2">
    <source>
        <dbReference type="PROSITE-ProRule" id="PRU00169"/>
    </source>
</evidence>
<accession>A0A0K2GEI5</accession>
<proteinExistence type="predicted"/>
<dbReference type="STRING" id="42253.NITMOv2_2961"/>
<evidence type="ECO:0000313" key="5">
    <source>
        <dbReference type="EMBL" id="ALA59366.1"/>
    </source>
</evidence>
<dbReference type="PROSITE" id="PS50110">
    <property type="entry name" value="RESPONSE_REGULATORY"/>
    <property type="match status" value="1"/>
</dbReference>
<dbReference type="InterPro" id="IPR050595">
    <property type="entry name" value="Bact_response_regulator"/>
</dbReference>
<dbReference type="OrthoDB" id="9793918at2"/>